<dbReference type="EMBL" id="VSSQ01040281">
    <property type="protein sequence ID" value="MPM93484.1"/>
    <property type="molecule type" value="Genomic_DNA"/>
</dbReference>
<comment type="caution">
    <text evidence="2">The sequence shown here is derived from an EMBL/GenBank/DDBJ whole genome shotgun (WGS) entry which is preliminary data.</text>
</comment>
<evidence type="ECO:0000256" key="1">
    <source>
        <dbReference type="SAM" id="Phobius"/>
    </source>
</evidence>
<feature type="transmembrane region" description="Helical" evidence="1">
    <location>
        <begin position="88"/>
        <end position="105"/>
    </location>
</feature>
<name>A0A645DVE6_9ZZZZ</name>
<feature type="transmembrane region" description="Helical" evidence="1">
    <location>
        <begin position="111"/>
        <end position="132"/>
    </location>
</feature>
<proteinExistence type="predicted"/>
<organism evidence="2">
    <name type="scientific">bioreactor metagenome</name>
    <dbReference type="NCBI Taxonomy" id="1076179"/>
    <lineage>
        <taxon>unclassified sequences</taxon>
        <taxon>metagenomes</taxon>
        <taxon>ecological metagenomes</taxon>
    </lineage>
</organism>
<accession>A0A645DVE6</accession>
<keyword evidence="1" id="KW-0472">Membrane</keyword>
<dbReference type="AlphaFoldDB" id="A0A645DVE6"/>
<gene>
    <name evidence="2" type="ORF">SDC9_140621</name>
</gene>
<keyword evidence="1" id="KW-0812">Transmembrane</keyword>
<protein>
    <submittedName>
        <fullName evidence="2">Uncharacterized protein</fullName>
    </submittedName>
</protein>
<evidence type="ECO:0000313" key="2">
    <source>
        <dbReference type="EMBL" id="MPM93484.1"/>
    </source>
</evidence>
<reference evidence="2" key="1">
    <citation type="submission" date="2019-08" db="EMBL/GenBank/DDBJ databases">
        <authorList>
            <person name="Kucharzyk K."/>
            <person name="Murdoch R.W."/>
            <person name="Higgins S."/>
            <person name="Loffler F."/>
        </authorList>
    </citation>
    <scope>NUCLEOTIDE SEQUENCE</scope>
</reference>
<sequence>MSLAISLNDCPATLTTSIPSATFLTSSSIAFTAKPMLLSFWLMRAAICVVASRDCSASFRTSSATTANPLPCSPALAASIAALRASKLVWSAIPVMNCIIFPILSELVESSVILCWTVSVPSLILFICWTTLSKACCPA</sequence>
<keyword evidence="1" id="KW-1133">Transmembrane helix</keyword>